<evidence type="ECO:0000313" key="2">
    <source>
        <dbReference type="EMBL" id="TPG15074.1"/>
    </source>
</evidence>
<evidence type="ECO:0000313" key="3">
    <source>
        <dbReference type="Proteomes" id="UP000317722"/>
    </source>
</evidence>
<reference evidence="2 3" key="1">
    <citation type="journal article" date="2019" name="Environ. Microbiol.">
        <title>Species interactions and distinct microbial communities in high Arctic permafrost affected cryosols are associated with the CH4 and CO2 gas fluxes.</title>
        <authorList>
            <person name="Altshuler I."/>
            <person name="Hamel J."/>
            <person name="Turney S."/>
            <person name="Magnuson E."/>
            <person name="Levesque R."/>
            <person name="Greer C."/>
            <person name="Whyte L.G."/>
        </authorList>
    </citation>
    <scope>NUCLEOTIDE SEQUENCE [LARGE SCALE GENOMIC DNA]</scope>
    <source>
        <strain evidence="2 3">S9.3A</strain>
    </source>
</reference>
<dbReference type="CDD" id="cd06587">
    <property type="entry name" value="VOC"/>
    <property type="match status" value="1"/>
</dbReference>
<proteinExistence type="predicted"/>
<dbReference type="OrthoDB" id="1645442at2"/>
<dbReference type="InterPro" id="IPR029068">
    <property type="entry name" value="Glyas_Bleomycin-R_OHBP_Dase"/>
</dbReference>
<sequence length="129" mass="13771">MTPSTSSTAPAALAMTTIDCADPEREAKFWAAALGWDIAHADGDYGMVTSGSQRLGFGRVEGWKAPGWPNTSGTKQFHFDLAVDDMAQAEAAMTDLGATKPEPQPSTDWVVLRDPDGHLFCLTKAANWG</sequence>
<dbReference type="Proteomes" id="UP000317722">
    <property type="component" value="Unassembled WGS sequence"/>
</dbReference>
<dbReference type="Pfam" id="PF18029">
    <property type="entry name" value="Glyoxalase_6"/>
    <property type="match status" value="1"/>
</dbReference>
<name>A0A502CQW7_9MICO</name>
<gene>
    <name evidence="2" type="ORF">EAH86_16265</name>
</gene>
<accession>A0A502CQW7</accession>
<protein>
    <submittedName>
        <fullName evidence="2">VOC family protein</fullName>
    </submittedName>
</protein>
<dbReference type="PANTHER" id="PTHR35908:SF1">
    <property type="entry name" value="CONSERVED PROTEIN"/>
    <property type="match status" value="1"/>
</dbReference>
<feature type="domain" description="Glyoxalase-like" evidence="1">
    <location>
        <begin position="16"/>
        <end position="123"/>
    </location>
</feature>
<dbReference type="InterPro" id="IPR041581">
    <property type="entry name" value="Glyoxalase_6"/>
</dbReference>
<dbReference type="EMBL" id="RCZM01000005">
    <property type="protein sequence ID" value="TPG15074.1"/>
    <property type="molecule type" value="Genomic_DNA"/>
</dbReference>
<dbReference type="SUPFAM" id="SSF54593">
    <property type="entry name" value="Glyoxalase/Bleomycin resistance protein/Dihydroxybiphenyl dioxygenase"/>
    <property type="match status" value="1"/>
</dbReference>
<evidence type="ECO:0000259" key="1">
    <source>
        <dbReference type="Pfam" id="PF18029"/>
    </source>
</evidence>
<dbReference type="PANTHER" id="PTHR35908">
    <property type="entry name" value="HYPOTHETICAL FUSION PROTEIN"/>
    <property type="match status" value="1"/>
</dbReference>
<comment type="caution">
    <text evidence="2">The sequence shown here is derived from an EMBL/GenBank/DDBJ whole genome shotgun (WGS) entry which is preliminary data.</text>
</comment>
<dbReference type="RefSeq" id="WP_140742579.1">
    <property type="nucleotide sequence ID" value="NZ_RCZM01000005.1"/>
</dbReference>
<dbReference type="AlphaFoldDB" id="A0A502CQW7"/>
<organism evidence="2 3">
    <name type="scientific">Pedococcus bigeumensis</name>
    <dbReference type="NCBI Taxonomy" id="433644"/>
    <lineage>
        <taxon>Bacteria</taxon>
        <taxon>Bacillati</taxon>
        <taxon>Actinomycetota</taxon>
        <taxon>Actinomycetes</taxon>
        <taxon>Micrococcales</taxon>
        <taxon>Intrasporangiaceae</taxon>
        <taxon>Pedococcus</taxon>
    </lineage>
</organism>
<dbReference type="Gene3D" id="3.10.180.10">
    <property type="entry name" value="2,3-Dihydroxybiphenyl 1,2-Dioxygenase, domain 1"/>
    <property type="match status" value="1"/>
</dbReference>
<keyword evidence="3" id="KW-1185">Reference proteome</keyword>